<organism evidence="2 3">
    <name type="scientific">Aerophobetes bacterium</name>
    <dbReference type="NCBI Taxonomy" id="2030807"/>
    <lineage>
        <taxon>Bacteria</taxon>
        <taxon>Candidatus Aerophobota</taxon>
    </lineage>
</organism>
<dbReference type="SUPFAM" id="SSF53067">
    <property type="entry name" value="Actin-like ATPase domain"/>
    <property type="match status" value="1"/>
</dbReference>
<dbReference type="InterPro" id="IPR000600">
    <property type="entry name" value="ROK"/>
</dbReference>
<dbReference type="InterPro" id="IPR043129">
    <property type="entry name" value="ATPase_NBD"/>
</dbReference>
<dbReference type="CDD" id="cd23763">
    <property type="entry name" value="ASKHA_ATPase_ROK"/>
    <property type="match status" value="1"/>
</dbReference>
<dbReference type="GO" id="GO:0009384">
    <property type="term" value="F:N-acylmannosamine kinase activity"/>
    <property type="evidence" value="ECO:0007669"/>
    <property type="project" value="TreeGrafter"/>
</dbReference>
<comment type="caution">
    <text evidence="2">The sequence shown here is derived from an EMBL/GenBank/DDBJ whole genome shotgun (WGS) entry which is preliminary data.</text>
</comment>
<evidence type="ECO:0000313" key="3">
    <source>
        <dbReference type="Proteomes" id="UP000316360"/>
    </source>
</evidence>
<name>A0A523RZL1_UNCAE</name>
<sequence>MDSVSSYVIGVDLGGTNIVSLLMSEDGKILVRDTRETLAKEGKEKTISQIVASVRKIFREGEKSGISSKSIPGVGIGSPGPLSIKKGVIHFAPNLPDWNNVPLMQILRDEL</sequence>
<accession>A0A523RZL1</accession>
<gene>
    <name evidence="2" type="ORF">E3J84_03150</name>
</gene>
<proteinExistence type="inferred from homology"/>
<feature type="non-terminal residue" evidence="2">
    <location>
        <position position="111"/>
    </location>
</feature>
<reference evidence="2 3" key="1">
    <citation type="submission" date="2019-03" db="EMBL/GenBank/DDBJ databases">
        <title>Metabolic potential of uncultured bacteria and archaea associated with petroleum seepage in deep-sea sediments.</title>
        <authorList>
            <person name="Dong X."/>
            <person name="Hubert C."/>
        </authorList>
    </citation>
    <scope>NUCLEOTIDE SEQUENCE [LARGE SCALE GENOMIC DNA]</scope>
    <source>
        <strain evidence="2">E44_bin7</strain>
    </source>
</reference>
<dbReference type="Gene3D" id="3.30.420.40">
    <property type="match status" value="1"/>
</dbReference>
<dbReference type="Pfam" id="PF00480">
    <property type="entry name" value="ROK"/>
    <property type="match status" value="1"/>
</dbReference>
<dbReference type="EMBL" id="SOKJ01000170">
    <property type="protein sequence ID" value="TET11218.1"/>
    <property type="molecule type" value="Genomic_DNA"/>
</dbReference>
<dbReference type="Proteomes" id="UP000316360">
    <property type="component" value="Unassembled WGS sequence"/>
</dbReference>
<protein>
    <submittedName>
        <fullName evidence="2">ROK family protein</fullName>
    </submittedName>
</protein>
<dbReference type="AlphaFoldDB" id="A0A523RZL1"/>
<evidence type="ECO:0000313" key="2">
    <source>
        <dbReference type="EMBL" id="TET11218.1"/>
    </source>
</evidence>
<dbReference type="GO" id="GO:0008761">
    <property type="term" value="F:UDP-N-acetylglucosamine 2-epimerase activity"/>
    <property type="evidence" value="ECO:0007669"/>
    <property type="project" value="TreeGrafter"/>
</dbReference>
<dbReference type="PANTHER" id="PTHR18964:SF149">
    <property type="entry name" value="BIFUNCTIONAL UDP-N-ACETYLGLUCOSAMINE 2-EPIMERASE_N-ACETYLMANNOSAMINE KINASE"/>
    <property type="match status" value="1"/>
</dbReference>
<evidence type="ECO:0000256" key="1">
    <source>
        <dbReference type="ARBA" id="ARBA00006479"/>
    </source>
</evidence>
<comment type="similarity">
    <text evidence="1">Belongs to the ROK (NagC/XylR) family.</text>
</comment>
<dbReference type="PANTHER" id="PTHR18964">
    <property type="entry name" value="ROK (REPRESSOR, ORF, KINASE) FAMILY"/>
    <property type="match status" value="1"/>
</dbReference>